<evidence type="ECO:0008006" key="3">
    <source>
        <dbReference type="Google" id="ProtNLM"/>
    </source>
</evidence>
<proteinExistence type="predicted"/>
<evidence type="ECO:0000313" key="2">
    <source>
        <dbReference type="Proteomes" id="UP000487117"/>
    </source>
</evidence>
<gene>
    <name evidence="1" type="ORF">GAK31_00404</name>
</gene>
<reference evidence="2" key="1">
    <citation type="journal article" date="2020" name="MBio">
        <title>Horizontal gene transfer to a defensive symbiont with a reduced genome amongst a multipartite beetle microbiome.</title>
        <authorList>
            <person name="Waterworth S.C."/>
            <person name="Florez L.V."/>
            <person name="Rees E.R."/>
            <person name="Hertweck C."/>
            <person name="Kaltenpoth M."/>
            <person name="Kwan J.C."/>
        </authorList>
    </citation>
    <scope>NUCLEOTIDE SEQUENCE [LARGE SCALE GENOMIC DNA]</scope>
</reference>
<dbReference type="Proteomes" id="UP000487117">
    <property type="component" value="Unassembled WGS sequence"/>
</dbReference>
<dbReference type="EMBL" id="WNDS01000001">
    <property type="protein sequence ID" value="KAF1017145.1"/>
    <property type="molecule type" value="Genomic_DNA"/>
</dbReference>
<name>A0A7V8FJ99_STEMA</name>
<dbReference type="InterPro" id="IPR010836">
    <property type="entry name" value="SapC"/>
</dbReference>
<accession>A0A7V8FJ99</accession>
<sequence>MTTASDTPTEAAPSSAPLFYNRPVPLQADVHADVRILPGKLSFAAATNSIPLVVGEFSLALHHYPILFAGDAAVPMAAVGVAEDNLFVTEGEWDAASYIPAYVRRHPFIFIDTGEENQFLLGLDEDSERVVKGGDEGQPLFANGKAEEIVQNALDFCGQFTREHEQTREFSQALKDNDLLVVRNATVRTNDGREFNLNGFQVIDAEKLRDLPDATVIDWHRKGWLSLANQHLMSLGRFSDLTNRLSVRAG</sequence>
<comment type="caution">
    <text evidence="1">The sequence shown here is derived from an EMBL/GenBank/DDBJ whole genome shotgun (WGS) entry which is preliminary data.</text>
</comment>
<evidence type="ECO:0000313" key="1">
    <source>
        <dbReference type="EMBL" id="KAF1017145.1"/>
    </source>
</evidence>
<organism evidence="1 2">
    <name type="scientific">Stenotrophomonas maltophilia</name>
    <name type="common">Pseudomonas maltophilia</name>
    <name type="synonym">Xanthomonas maltophilia</name>
    <dbReference type="NCBI Taxonomy" id="40324"/>
    <lineage>
        <taxon>Bacteria</taxon>
        <taxon>Pseudomonadati</taxon>
        <taxon>Pseudomonadota</taxon>
        <taxon>Gammaproteobacteria</taxon>
        <taxon>Lysobacterales</taxon>
        <taxon>Lysobacteraceae</taxon>
        <taxon>Stenotrophomonas</taxon>
        <taxon>Stenotrophomonas maltophilia group</taxon>
    </lineage>
</organism>
<dbReference type="Pfam" id="PF07277">
    <property type="entry name" value="SapC"/>
    <property type="match status" value="1"/>
</dbReference>
<dbReference type="AlphaFoldDB" id="A0A7V8FJ99"/>
<protein>
    <recommendedName>
        <fullName evidence="3">Peptidase</fullName>
    </recommendedName>
</protein>